<dbReference type="PANTHER" id="PTHR15239:SF6">
    <property type="entry name" value="RIBOSOME QUALITY CONTROL COMPLEX SUBUNIT NEMF"/>
    <property type="match status" value="1"/>
</dbReference>
<dbReference type="Pfam" id="PF05833">
    <property type="entry name" value="NFACT_N"/>
    <property type="match status" value="1"/>
</dbReference>
<dbReference type="GO" id="GO:0000049">
    <property type="term" value="F:tRNA binding"/>
    <property type="evidence" value="ECO:0007669"/>
    <property type="project" value="TreeGrafter"/>
</dbReference>
<feature type="compositionally biased region" description="Low complexity" evidence="1">
    <location>
        <begin position="42"/>
        <end position="51"/>
    </location>
</feature>
<dbReference type="AlphaFoldDB" id="A0A7J6QQK3"/>
<name>A0A7J6QQK3_PEROL</name>
<organism evidence="2 3">
    <name type="scientific">Perkinsus olseni</name>
    <name type="common">Perkinsus atlanticus</name>
    <dbReference type="NCBI Taxonomy" id="32597"/>
    <lineage>
        <taxon>Eukaryota</taxon>
        <taxon>Sar</taxon>
        <taxon>Alveolata</taxon>
        <taxon>Perkinsozoa</taxon>
        <taxon>Perkinsea</taxon>
        <taxon>Perkinsida</taxon>
        <taxon>Perkinsidae</taxon>
        <taxon>Perkinsus</taxon>
    </lineage>
</organism>
<keyword evidence="3" id="KW-1185">Reference proteome</keyword>
<dbReference type="Proteomes" id="UP000553632">
    <property type="component" value="Unassembled WGS sequence"/>
</dbReference>
<proteinExistence type="predicted"/>
<reference evidence="2 3" key="1">
    <citation type="submission" date="2020-04" db="EMBL/GenBank/DDBJ databases">
        <title>Perkinsus olseni comparative genomics.</title>
        <authorList>
            <person name="Bogema D.R."/>
        </authorList>
    </citation>
    <scope>NUCLEOTIDE SEQUENCE [LARGE SCALE GENOMIC DNA]</scope>
    <source>
        <strain evidence="2 3">ATCC PRA-207</strain>
    </source>
</reference>
<protein>
    <submittedName>
        <fullName evidence="2">Uncharacterized protein</fullName>
    </submittedName>
</protein>
<dbReference type="Gene3D" id="2.30.310.10">
    <property type="entry name" value="ibrinogen binding protein from staphylococcus aureus domain"/>
    <property type="match status" value="1"/>
</dbReference>
<feature type="non-terminal residue" evidence="2">
    <location>
        <position position="1"/>
    </location>
</feature>
<dbReference type="GO" id="GO:1990112">
    <property type="term" value="C:RQC complex"/>
    <property type="evidence" value="ECO:0007669"/>
    <property type="project" value="TreeGrafter"/>
</dbReference>
<dbReference type="GO" id="GO:0072344">
    <property type="term" value="P:rescue of stalled ribosome"/>
    <property type="evidence" value="ECO:0007669"/>
    <property type="project" value="TreeGrafter"/>
</dbReference>
<dbReference type="GO" id="GO:1990116">
    <property type="term" value="P:ribosome-associated ubiquitin-dependent protein catabolic process"/>
    <property type="evidence" value="ECO:0007669"/>
    <property type="project" value="TreeGrafter"/>
</dbReference>
<dbReference type="EMBL" id="JABANO010031250">
    <property type="protein sequence ID" value="KAF4710547.1"/>
    <property type="molecule type" value="Genomic_DNA"/>
</dbReference>
<accession>A0A7J6QQK3</accession>
<evidence type="ECO:0000313" key="2">
    <source>
        <dbReference type="EMBL" id="KAF4710547.1"/>
    </source>
</evidence>
<dbReference type="PANTHER" id="PTHR15239">
    <property type="entry name" value="NUCLEAR EXPORT MEDIATOR FACTOR NEMF"/>
    <property type="match status" value="1"/>
</dbReference>
<sequence length="587" mass="65296">MLVRWAPSPRALSACRAVLSVRCYSTASKGPPSGSGKEGEASVEAAAAGESTEVEKVDPMSTRLSAVPKPESGIARRSVEEALLDERRKKYLELYENTGTTRYLPPKDPNAFLIEKERLSGTERRAQRLFAYLPWLTFGVMLVAPYYGIKWAQATIDAQVEEQSGSAEAVDDDTHPLSSVGFRVMDYQQLPEVLESPLPHLLLLYDDTYASRVFLPVLRSLAASIARASKGQLSIVAVELPRGESSKELLKEYPRSQAPHIQFIVPAATSSGEAGVLDYKGRWNMQELVRTFVLPTLRHRTAVGVPPEGRRKLVEEARRLDQSIATLWSDCLFTLHFMPREKPAPAWQMGWLTWSYSRIAIFTTMKQRFTSIDVRAMVRSIRPRLLGAKVANIYDINNKLYILKFTSAIASQDTDETTENKWFLVLEAGVRFNLTEYDRGSSAGLPSAWTMKLRKLLRGKRLGDLRQIGSDRVILMEFGAGEKAVIIALEMYAKGNIVVMDSSYKVTMLLRRYAYSEEDKVEVGLTYPMALAAKKGEQSVEVERGDIKGIGEEVLVKALDGKSNVKGISSAVLRLVSFASPQMATLA</sequence>
<evidence type="ECO:0000313" key="3">
    <source>
        <dbReference type="Proteomes" id="UP000553632"/>
    </source>
</evidence>
<comment type="caution">
    <text evidence="2">The sequence shown here is derived from an EMBL/GenBank/DDBJ whole genome shotgun (WGS) entry which is preliminary data.</text>
</comment>
<feature type="region of interest" description="Disordered" evidence="1">
    <location>
        <begin position="26"/>
        <end position="60"/>
    </location>
</feature>
<dbReference type="GO" id="GO:0043023">
    <property type="term" value="F:ribosomal large subunit binding"/>
    <property type="evidence" value="ECO:0007669"/>
    <property type="project" value="TreeGrafter"/>
</dbReference>
<evidence type="ECO:0000256" key="1">
    <source>
        <dbReference type="SAM" id="MobiDB-lite"/>
    </source>
</evidence>
<dbReference type="InterPro" id="IPR051608">
    <property type="entry name" value="RQC_Subunit_NEMF"/>
</dbReference>
<gene>
    <name evidence="2" type="ORF">FOZ63_025108</name>
</gene>